<evidence type="ECO:0008006" key="7">
    <source>
        <dbReference type="Google" id="ProtNLM"/>
    </source>
</evidence>
<evidence type="ECO:0000256" key="2">
    <source>
        <dbReference type="ARBA" id="ARBA00022448"/>
    </source>
</evidence>
<sequence length="648" mass="73182">MSYSDSDSSSQAADYKNFRQITRERLLYEMLRSAKTGSSKSTWKVLIMDKLTVKIMSYACKMADITQEGVSLVEDIFRRRQPLPSMDAIYFIQPTKENVIMFLSDMSGKSPLYKKAFVFFSSPVSKELVGHIKKDSSVLPRIGALREMTLTKLMQGFITDHERALEDLLGDETSRKGVCLNVMASRIATVFASLREFPTVRYRAAKSLDLAAGIWNCLAKHKQSIENFPQTETCELLILDRSIDQIAPIIHEWTYDAMCHDLLNMDGNKYVHVIPSKSGGQPEKKDVLLEEHDPIWLELRHAHIADASERLHDKMTNFLSKNKAAQLQHGKRDGGELSTRDLQKMVQALPQYSEQIDKLSLHVEIARKINDLIREQGLRELGQLEQDLVFGDAGMKDVIKYLSTQEEASREGKLRLLMILATIYPEKFEGEKGQNLMKLAKLSSDDMSAVNNMRLLGSAVDAKKNTPGGFTLKFDLHKKKRGVRKERQEEAAWQLSRFYPMIEELIEKLSKGELPKEDYPCMNDPSPSFHGSTSLSSSASSNQGQAAAQSMRSRRTPTWAKPRGSDDGYSSDSVLRHASSDFRKMGQRIFVFIVGGATRSELKVCHKLTTKLKREVILGSTSLDDPPQFITKLKLLSANELSIDDLQI</sequence>
<comment type="caution">
    <text evidence="5">The sequence shown here is derived from an EMBL/GenBank/DDBJ whole genome shotgun (WGS) entry which is preliminary data.</text>
</comment>
<dbReference type="Gene3D" id="1.25.40.60">
    <property type="match status" value="1"/>
</dbReference>
<organism evidence="5 6">
    <name type="scientific">Brassica carinata</name>
    <name type="common">Ethiopian mustard</name>
    <name type="synonym">Abyssinian cabbage</name>
    <dbReference type="NCBI Taxonomy" id="52824"/>
    <lineage>
        <taxon>Eukaryota</taxon>
        <taxon>Viridiplantae</taxon>
        <taxon>Streptophyta</taxon>
        <taxon>Embryophyta</taxon>
        <taxon>Tracheophyta</taxon>
        <taxon>Spermatophyta</taxon>
        <taxon>Magnoliopsida</taxon>
        <taxon>eudicotyledons</taxon>
        <taxon>Gunneridae</taxon>
        <taxon>Pentapetalae</taxon>
        <taxon>rosids</taxon>
        <taxon>malvids</taxon>
        <taxon>Brassicales</taxon>
        <taxon>Brassicaceae</taxon>
        <taxon>Brassiceae</taxon>
        <taxon>Brassica</taxon>
    </lineage>
</organism>
<name>A0A8X7V0P8_BRACI</name>
<dbReference type="SUPFAM" id="SSF56815">
    <property type="entry name" value="Sec1/munc18-like (SM) proteins"/>
    <property type="match status" value="1"/>
</dbReference>
<dbReference type="FunFam" id="1.25.40.60:FF:000008">
    <property type="entry name" value="Protein transport Sec1b"/>
    <property type="match status" value="1"/>
</dbReference>
<dbReference type="InterPro" id="IPR027482">
    <property type="entry name" value="Sec1-like_dom2"/>
</dbReference>
<dbReference type="EMBL" id="JAAMPC010000008">
    <property type="protein sequence ID" value="KAG2297809.1"/>
    <property type="molecule type" value="Genomic_DNA"/>
</dbReference>
<dbReference type="Gene3D" id="3.90.830.10">
    <property type="entry name" value="Syntaxin Binding Protein 1, Chain A, domain 2"/>
    <property type="match status" value="1"/>
</dbReference>
<comment type="similarity">
    <text evidence="1">Belongs to the STXBP/unc-18/SEC1 family.</text>
</comment>
<evidence type="ECO:0000313" key="6">
    <source>
        <dbReference type="Proteomes" id="UP000886595"/>
    </source>
</evidence>
<dbReference type="Proteomes" id="UP000886595">
    <property type="component" value="Unassembled WGS sequence"/>
</dbReference>
<proteinExistence type="inferred from homology"/>
<dbReference type="FunFam" id="3.40.50.2060:FF:000014">
    <property type="entry name" value="SNARE-interacting protein KEULE"/>
    <property type="match status" value="1"/>
</dbReference>
<gene>
    <name evidence="5" type="ORF">Bca52824_034281</name>
</gene>
<dbReference type="Gene3D" id="3.40.50.2060">
    <property type="match status" value="1"/>
</dbReference>
<dbReference type="GO" id="GO:0015031">
    <property type="term" value="P:protein transport"/>
    <property type="evidence" value="ECO:0007669"/>
    <property type="project" value="UniProtKB-KW"/>
</dbReference>
<dbReference type="PIRSF" id="PIRSF005715">
    <property type="entry name" value="VPS45_Sec1"/>
    <property type="match status" value="1"/>
</dbReference>
<dbReference type="GO" id="GO:0016192">
    <property type="term" value="P:vesicle-mediated transport"/>
    <property type="evidence" value="ECO:0007669"/>
    <property type="project" value="InterPro"/>
</dbReference>
<keyword evidence="2" id="KW-0813">Transport</keyword>
<feature type="region of interest" description="Disordered" evidence="4">
    <location>
        <begin position="516"/>
        <end position="572"/>
    </location>
</feature>
<protein>
    <recommendedName>
        <fullName evidence="7">SNARE-interacting protein KEULE</fullName>
    </recommendedName>
</protein>
<dbReference type="InterPro" id="IPR001619">
    <property type="entry name" value="Sec1-like"/>
</dbReference>
<evidence type="ECO:0000313" key="5">
    <source>
        <dbReference type="EMBL" id="KAG2297809.1"/>
    </source>
</evidence>
<evidence type="ECO:0000256" key="3">
    <source>
        <dbReference type="ARBA" id="ARBA00022927"/>
    </source>
</evidence>
<accession>A0A8X7V0P8</accession>
<evidence type="ECO:0000256" key="1">
    <source>
        <dbReference type="ARBA" id="ARBA00009884"/>
    </source>
</evidence>
<evidence type="ECO:0000256" key="4">
    <source>
        <dbReference type="SAM" id="MobiDB-lite"/>
    </source>
</evidence>
<dbReference type="Pfam" id="PF00995">
    <property type="entry name" value="Sec1"/>
    <property type="match status" value="1"/>
</dbReference>
<dbReference type="OrthoDB" id="2228at2759"/>
<dbReference type="Gene3D" id="3.40.50.1910">
    <property type="match status" value="1"/>
</dbReference>
<dbReference type="AlphaFoldDB" id="A0A8X7V0P8"/>
<reference evidence="5 6" key="1">
    <citation type="submission" date="2020-02" db="EMBL/GenBank/DDBJ databases">
        <authorList>
            <person name="Ma Q."/>
            <person name="Huang Y."/>
            <person name="Song X."/>
            <person name="Pei D."/>
        </authorList>
    </citation>
    <scope>NUCLEOTIDE SEQUENCE [LARGE SCALE GENOMIC DNA]</scope>
    <source>
        <strain evidence="5">Sxm20200214</strain>
        <tissue evidence="5">Leaf</tissue>
    </source>
</reference>
<dbReference type="FunFam" id="3.90.830.10:FF:000008">
    <property type="entry name" value="SNARE-interacting protein KEULE"/>
    <property type="match status" value="1"/>
</dbReference>
<keyword evidence="6" id="KW-1185">Reference proteome</keyword>
<dbReference type="PANTHER" id="PTHR11679">
    <property type="entry name" value="VESICLE PROTEIN SORTING-ASSOCIATED"/>
    <property type="match status" value="1"/>
</dbReference>
<dbReference type="InterPro" id="IPR043154">
    <property type="entry name" value="Sec-1-like_dom1"/>
</dbReference>
<dbReference type="InterPro" id="IPR043127">
    <property type="entry name" value="Sec-1-like_dom3a"/>
</dbReference>
<feature type="compositionally biased region" description="Low complexity" evidence="4">
    <location>
        <begin position="526"/>
        <end position="550"/>
    </location>
</feature>
<dbReference type="InterPro" id="IPR036045">
    <property type="entry name" value="Sec1-like_sf"/>
</dbReference>
<keyword evidence="3" id="KW-0653">Protein transport</keyword>